<dbReference type="Proteomes" id="UP001152523">
    <property type="component" value="Unassembled WGS sequence"/>
</dbReference>
<dbReference type="AlphaFoldDB" id="A0AAV0CC20"/>
<dbReference type="EMBL" id="CAMAPF010000021">
    <property type="protein sequence ID" value="CAH9071998.1"/>
    <property type="molecule type" value="Genomic_DNA"/>
</dbReference>
<organism evidence="2 3">
    <name type="scientific">Cuscuta epithymum</name>
    <dbReference type="NCBI Taxonomy" id="186058"/>
    <lineage>
        <taxon>Eukaryota</taxon>
        <taxon>Viridiplantae</taxon>
        <taxon>Streptophyta</taxon>
        <taxon>Embryophyta</taxon>
        <taxon>Tracheophyta</taxon>
        <taxon>Spermatophyta</taxon>
        <taxon>Magnoliopsida</taxon>
        <taxon>eudicotyledons</taxon>
        <taxon>Gunneridae</taxon>
        <taxon>Pentapetalae</taxon>
        <taxon>asterids</taxon>
        <taxon>lamiids</taxon>
        <taxon>Solanales</taxon>
        <taxon>Convolvulaceae</taxon>
        <taxon>Cuscuteae</taxon>
        <taxon>Cuscuta</taxon>
        <taxon>Cuscuta subgen. Cuscuta</taxon>
    </lineage>
</organism>
<protein>
    <submittedName>
        <fullName evidence="2">Uncharacterized protein</fullName>
    </submittedName>
</protein>
<keyword evidence="1" id="KW-1133">Transmembrane helix</keyword>
<feature type="transmembrane region" description="Helical" evidence="1">
    <location>
        <begin position="194"/>
        <end position="214"/>
    </location>
</feature>
<feature type="transmembrane region" description="Helical" evidence="1">
    <location>
        <begin position="249"/>
        <end position="269"/>
    </location>
</feature>
<gene>
    <name evidence="2" type="ORF">CEPIT_LOCUS4159</name>
</gene>
<evidence type="ECO:0000313" key="2">
    <source>
        <dbReference type="EMBL" id="CAH9071998.1"/>
    </source>
</evidence>
<comment type="caution">
    <text evidence="2">The sequence shown here is derived from an EMBL/GenBank/DDBJ whole genome shotgun (WGS) entry which is preliminary data.</text>
</comment>
<keyword evidence="1" id="KW-0812">Transmembrane</keyword>
<reference evidence="2" key="1">
    <citation type="submission" date="2022-07" db="EMBL/GenBank/DDBJ databases">
        <authorList>
            <person name="Macas J."/>
            <person name="Novak P."/>
            <person name="Neumann P."/>
        </authorList>
    </citation>
    <scope>NUCLEOTIDE SEQUENCE</scope>
</reference>
<feature type="transmembrane region" description="Helical" evidence="1">
    <location>
        <begin position="165"/>
        <end position="182"/>
    </location>
</feature>
<dbReference type="PANTHER" id="PTHR37222:SF1">
    <property type="entry name" value="OS02G0718000 PROTEIN"/>
    <property type="match status" value="1"/>
</dbReference>
<dbReference type="PANTHER" id="PTHR37222">
    <property type="entry name" value="OS02G0718000 PROTEIN"/>
    <property type="match status" value="1"/>
</dbReference>
<keyword evidence="3" id="KW-1185">Reference proteome</keyword>
<name>A0AAV0CC20_9ASTE</name>
<evidence type="ECO:0000313" key="3">
    <source>
        <dbReference type="Proteomes" id="UP001152523"/>
    </source>
</evidence>
<keyword evidence="1" id="KW-0472">Membrane</keyword>
<sequence length="271" mass="29855">MAASFAKRQTTRFLGPLLSSSLPHLSTRNGVPGSTRISPLLTQFVDSDSVKSPPSSPIQKLNFPDSFTNRFGPQFSSYPNIYQKFLLKPKSSDLSDLLLSTNGQRVVFSSSSGQSRCSCEKCQTSDESKSPEICGTTFDRDESELAETREVVEKMMKSIASLSKAMSFLCVIPMGLGGWFMIGSGCSFMPDILLPTFLASGLSVQMAFVMIRSLEPILLFQRMEALGRLHTTTMSIEIAMQMNLFFSRLHVCFLSCIVVASVGLVYLVFIK</sequence>
<proteinExistence type="predicted"/>
<evidence type="ECO:0000256" key="1">
    <source>
        <dbReference type="SAM" id="Phobius"/>
    </source>
</evidence>
<accession>A0AAV0CC20</accession>